<comment type="subcellular location">
    <subcellularLocation>
        <location evidence="2">Endoplasmic reticulum membrane</location>
        <topology evidence="2">Single-pass type I membrane protein</topology>
    </subcellularLocation>
</comment>
<dbReference type="InterPro" id="IPR011009">
    <property type="entry name" value="Kinase-like_dom_sf"/>
</dbReference>
<reference evidence="28 29" key="1">
    <citation type="journal article" date="2008" name="Nature">
        <title>The genome of the model beetle and pest Tribolium castaneum.</title>
        <authorList>
            <consortium name="Tribolium Genome Sequencing Consortium"/>
            <person name="Richards S."/>
            <person name="Gibbs R.A."/>
            <person name="Weinstock G.M."/>
            <person name="Brown S.J."/>
            <person name="Denell R."/>
            <person name="Beeman R.W."/>
            <person name="Gibbs R."/>
            <person name="Beeman R.W."/>
            <person name="Brown S.J."/>
            <person name="Bucher G."/>
            <person name="Friedrich M."/>
            <person name="Grimmelikhuijzen C.J."/>
            <person name="Klingler M."/>
            <person name="Lorenzen M."/>
            <person name="Richards S."/>
            <person name="Roth S."/>
            <person name="Schroder R."/>
            <person name="Tautz D."/>
            <person name="Zdobnov E.M."/>
            <person name="Muzny D."/>
            <person name="Gibbs R.A."/>
            <person name="Weinstock G.M."/>
            <person name="Attaway T."/>
            <person name="Bell S."/>
            <person name="Buhay C.J."/>
            <person name="Chandrabose M.N."/>
            <person name="Chavez D."/>
            <person name="Clerk-Blankenburg K.P."/>
            <person name="Cree A."/>
            <person name="Dao M."/>
            <person name="Davis C."/>
            <person name="Chacko J."/>
            <person name="Dinh H."/>
            <person name="Dugan-Rocha S."/>
            <person name="Fowler G."/>
            <person name="Garner T.T."/>
            <person name="Garnes J."/>
            <person name="Gnirke A."/>
            <person name="Hawes A."/>
            <person name="Hernandez J."/>
            <person name="Hines S."/>
            <person name="Holder M."/>
            <person name="Hume J."/>
            <person name="Jhangiani S.N."/>
            <person name="Joshi V."/>
            <person name="Khan Z.M."/>
            <person name="Jackson L."/>
            <person name="Kovar C."/>
            <person name="Kowis A."/>
            <person name="Lee S."/>
            <person name="Lewis L.R."/>
            <person name="Margolis J."/>
            <person name="Morgan M."/>
            <person name="Nazareth L.V."/>
            <person name="Nguyen N."/>
            <person name="Okwuonu G."/>
            <person name="Parker D."/>
            <person name="Richards S."/>
            <person name="Ruiz S.J."/>
            <person name="Santibanez J."/>
            <person name="Savard J."/>
            <person name="Scherer S.E."/>
            <person name="Schneider B."/>
            <person name="Sodergren E."/>
            <person name="Tautz D."/>
            <person name="Vattahil S."/>
            <person name="Villasana D."/>
            <person name="White C.S."/>
            <person name="Wright R."/>
            <person name="Park Y."/>
            <person name="Beeman R.W."/>
            <person name="Lord J."/>
            <person name="Oppert B."/>
            <person name="Lorenzen M."/>
            <person name="Brown S."/>
            <person name="Wang L."/>
            <person name="Savard J."/>
            <person name="Tautz D."/>
            <person name="Richards S."/>
            <person name="Weinstock G."/>
            <person name="Gibbs R.A."/>
            <person name="Liu Y."/>
            <person name="Worley K."/>
            <person name="Weinstock G."/>
            <person name="Elsik C.G."/>
            <person name="Reese J.T."/>
            <person name="Elhaik E."/>
            <person name="Landan G."/>
            <person name="Graur D."/>
            <person name="Arensburger P."/>
            <person name="Atkinson P."/>
            <person name="Beeman R.W."/>
            <person name="Beidler J."/>
            <person name="Brown S.J."/>
            <person name="Demuth J.P."/>
            <person name="Drury D.W."/>
            <person name="Du Y.Z."/>
            <person name="Fujiwara H."/>
            <person name="Lorenzen M."/>
            <person name="Maselli V."/>
            <person name="Osanai M."/>
            <person name="Park Y."/>
            <person name="Robertson H.M."/>
            <person name="Tu Z."/>
            <person name="Wang J.J."/>
            <person name="Wang S."/>
            <person name="Richards S."/>
            <person name="Song H."/>
            <person name="Zhang L."/>
            <person name="Sodergren E."/>
            <person name="Werner D."/>
            <person name="Stanke M."/>
            <person name="Morgenstern B."/>
            <person name="Solovyev V."/>
            <person name="Kosarev P."/>
            <person name="Brown G."/>
            <person name="Chen H.C."/>
            <person name="Ermolaeva O."/>
            <person name="Hlavina W."/>
            <person name="Kapustin Y."/>
            <person name="Kiryutin B."/>
            <person name="Kitts P."/>
            <person name="Maglott D."/>
            <person name="Pruitt K."/>
            <person name="Sapojnikov V."/>
            <person name="Souvorov A."/>
            <person name="Mackey A.J."/>
            <person name="Waterhouse R.M."/>
            <person name="Wyder S."/>
            <person name="Zdobnov E.M."/>
            <person name="Zdobnov E.M."/>
            <person name="Wyder S."/>
            <person name="Kriventseva E.V."/>
            <person name="Kadowaki T."/>
            <person name="Bork P."/>
            <person name="Aranda M."/>
            <person name="Bao R."/>
            <person name="Beermann A."/>
            <person name="Berns N."/>
            <person name="Bolognesi R."/>
            <person name="Bonneton F."/>
            <person name="Bopp D."/>
            <person name="Brown S.J."/>
            <person name="Bucher G."/>
            <person name="Butts T."/>
            <person name="Chaumot A."/>
            <person name="Denell R.E."/>
            <person name="Ferrier D.E."/>
            <person name="Friedrich M."/>
            <person name="Gordon C.M."/>
            <person name="Jindra M."/>
            <person name="Klingler M."/>
            <person name="Lan Q."/>
            <person name="Lattorff H.M."/>
            <person name="Laudet V."/>
            <person name="von Levetsow C."/>
            <person name="Liu Z."/>
            <person name="Lutz R."/>
            <person name="Lynch J.A."/>
            <person name="da Fonseca R.N."/>
            <person name="Posnien N."/>
            <person name="Reuter R."/>
            <person name="Roth S."/>
            <person name="Savard J."/>
            <person name="Schinko J.B."/>
            <person name="Schmitt C."/>
            <person name="Schoppmeier M."/>
            <person name="Schroder R."/>
            <person name="Shippy T.D."/>
            <person name="Simonnet F."/>
            <person name="Marques-Souza H."/>
            <person name="Tautz D."/>
            <person name="Tomoyasu Y."/>
            <person name="Trauner J."/>
            <person name="Van der Zee M."/>
            <person name="Vervoort M."/>
            <person name="Wittkopp N."/>
            <person name="Wimmer E.A."/>
            <person name="Yang X."/>
            <person name="Jones A.K."/>
            <person name="Sattelle D.B."/>
            <person name="Ebert P.R."/>
            <person name="Nelson D."/>
            <person name="Scott J.G."/>
            <person name="Beeman R.W."/>
            <person name="Muthukrishnan S."/>
            <person name="Kramer K.J."/>
            <person name="Arakane Y."/>
            <person name="Beeman R.W."/>
            <person name="Zhu Q."/>
            <person name="Hogenkamp D."/>
            <person name="Dixit R."/>
            <person name="Oppert B."/>
            <person name="Jiang H."/>
            <person name="Zou Z."/>
            <person name="Marshall J."/>
            <person name="Elpidina E."/>
            <person name="Vinokurov K."/>
            <person name="Oppert C."/>
            <person name="Zou Z."/>
            <person name="Evans J."/>
            <person name="Lu Z."/>
            <person name="Zhao P."/>
            <person name="Sumathipala N."/>
            <person name="Altincicek B."/>
            <person name="Vilcinskas A."/>
            <person name="Williams M."/>
            <person name="Hultmark D."/>
            <person name="Hetru C."/>
            <person name="Jiang H."/>
            <person name="Grimmelikhuijzen C.J."/>
            <person name="Hauser F."/>
            <person name="Cazzamali G."/>
            <person name="Williamson M."/>
            <person name="Park Y."/>
            <person name="Li B."/>
            <person name="Tanaka Y."/>
            <person name="Predel R."/>
            <person name="Neupert S."/>
            <person name="Schachtner J."/>
            <person name="Verleyen P."/>
            <person name="Raible F."/>
            <person name="Bork P."/>
            <person name="Friedrich M."/>
            <person name="Walden K.K."/>
            <person name="Robertson H.M."/>
            <person name="Angeli S."/>
            <person name="Foret S."/>
            <person name="Bucher G."/>
            <person name="Schuetz S."/>
            <person name="Maleszka R."/>
            <person name="Wimmer E.A."/>
            <person name="Beeman R.W."/>
            <person name="Lorenzen M."/>
            <person name="Tomoyasu Y."/>
            <person name="Miller S.C."/>
            <person name="Grossmann D."/>
            <person name="Bucher G."/>
        </authorList>
    </citation>
    <scope>NUCLEOTIDE SEQUENCE [LARGE SCALE GENOMIC DNA]</scope>
    <source>
        <strain evidence="28 29">Georgia GA2</strain>
    </source>
</reference>
<dbReference type="Gene3D" id="2.130.10.10">
    <property type="entry name" value="YVTN repeat-like/Quinoprotein amine dehydrogenase"/>
    <property type="match status" value="1"/>
</dbReference>
<dbReference type="GO" id="GO:0006397">
    <property type="term" value="P:mRNA processing"/>
    <property type="evidence" value="ECO:0007669"/>
    <property type="project" value="InterPro"/>
</dbReference>
<dbReference type="GO" id="GO:0004521">
    <property type="term" value="F:RNA endonuclease activity"/>
    <property type="evidence" value="ECO:0000318"/>
    <property type="project" value="GO_Central"/>
</dbReference>
<dbReference type="SUPFAM" id="SSF56112">
    <property type="entry name" value="Protein kinase-like (PK-like)"/>
    <property type="match status" value="1"/>
</dbReference>
<organism evidence="28 29">
    <name type="scientific">Tribolium castaneum</name>
    <name type="common">Red flour beetle</name>
    <dbReference type="NCBI Taxonomy" id="7070"/>
    <lineage>
        <taxon>Eukaryota</taxon>
        <taxon>Metazoa</taxon>
        <taxon>Ecdysozoa</taxon>
        <taxon>Arthropoda</taxon>
        <taxon>Hexapoda</taxon>
        <taxon>Insecta</taxon>
        <taxon>Pterygota</taxon>
        <taxon>Neoptera</taxon>
        <taxon>Endopterygota</taxon>
        <taxon>Coleoptera</taxon>
        <taxon>Polyphaga</taxon>
        <taxon>Cucujiformia</taxon>
        <taxon>Tenebrionidae</taxon>
        <taxon>Tenebrionidae incertae sedis</taxon>
        <taxon>Tribolium</taxon>
    </lineage>
</organism>
<dbReference type="eggNOG" id="KOG1027">
    <property type="taxonomic scope" value="Eukaryota"/>
</dbReference>
<dbReference type="PANTHER" id="PTHR13954:SF6">
    <property type="entry name" value="NON-SPECIFIC SERINE_THREONINE PROTEIN KINASE"/>
    <property type="match status" value="1"/>
</dbReference>
<dbReference type="SMART" id="SM00580">
    <property type="entry name" value="PUG"/>
    <property type="match status" value="1"/>
</dbReference>
<dbReference type="PROSITE" id="PS51392">
    <property type="entry name" value="KEN"/>
    <property type="match status" value="1"/>
</dbReference>
<evidence type="ECO:0000259" key="26">
    <source>
        <dbReference type="PROSITE" id="PS50011"/>
    </source>
</evidence>
<dbReference type="InterPro" id="IPR018391">
    <property type="entry name" value="PQQ_b-propeller_rpt"/>
</dbReference>
<evidence type="ECO:0000256" key="5">
    <source>
        <dbReference type="ARBA" id="ARBA00022553"/>
    </source>
</evidence>
<dbReference type="PANTHER" id="PTHR13954">
    <property type="entry name" value="IRE1-RELATED"/>
    <property type="match status" value="1"/>
</dbReference>
<keyword evidence="4" id="KW-0723">Serine/threonine-protein kinase</keyword>
<evidence type="ECO:0000256" key="20">
    <source>
        <dbReference type="ARBA" id="ARBA00023163"/>
    </source>
</evidence>
<dbReference type="EMBL" id="KQ971358">
    <property type="protein sequence ID" value="EFA08613.1"/>
    <property type="molecule type" value="Genomic_DNA"/>
</dbReference>
<dbReference type="InterPro" id="IPR015943">
    <property type="entry name" value="WD40/YVTN_repeat-like_dom_sf"/>
</dbReference>
<dbReference type="GO" id="GO:0005789">
    <property type="term" value="C:endoplasmic reticulum membrane"/>
    <property type="evidence" value="ECO:0007669"/>
    <property type="project" value="UniProtKB-SubCell"/>
</dbReference>
<keyword evidence="14" id="KW-0256">Endoplasmic reticulum</keyword>
<dbReference type="GO" id="GO:0004674">
    <property type="term" value="F:protein serine/threonine kinase activity"/>
    <property type="evidence" value="ECO:0000318"/>
    <property type="project" value="GO_Central"/>
</dbReference>
<dbReference type="OMA" id="TCPLEMQ"/>
<keyword evidence="15" id="KW-0067">ATP-binding</keyword>
<dbReference type="InterPro" id="IPR045133">
    <property type="entry name" value="IRE1/2-like"/>
</dbReference>
<evidence type="ECO:0000256" key="23">
    <source>
        <dbReference type="ARBA" id="ARBA00048679"/>
    </source>
</evidence>
<dbReference type="SMART" id="SM00220">
    <property type="entry name" value="S_TKc"/>
    <property type="match status" value="1"/>
</dbReference>
<dbReference type="InterPro" id="IPR000719">
    <property type="entry name" value="Prot_kinase_dom"/>
</dbReference>
<evidence type="ECO:0000313" key="29">
    <source>
        <dbReference type="Proteomes" id="UP000007266"/>
    </source>
</evidence>
<keyword evidence="8" id="KW-0053">Apoptosis</keyword>
<keyword evidence="5" id="KW-0597">Phosphoprotein</keyword>
<dbReference type="FunFam" id="1.20.1440.180:FF:000001">
    <property type="entry name" value="Serine/threonine-protein kinase/endoribonuclease IRE1"/>
    <property type="match status" value="1"/>
</dbReference>
<feature type="domain" description="KEN" evidence="27">
    <location>
        <begin position="772"/>
        <end position="900"/>
    </location>
</feature>
<dbReference type="Gene3D" id="1.20.1440.180">
    <property type="entry name" value="KEN domain"/>
    <property type="match status" value="1"/>
</dbReference>
<evidence type="ECO:0000256" key="19">
    <source>
        <dbReference type="ARBA" id="ARBA00023136"/>
    </source>
</evidence>
<dbReference type="InParanoid" id="D6WVT7"/>
<dbReference type="GO" id="GO:0036498">
    <property type="term" value="P:IRE1-mediated unfolded protein response"/>
    <property type="evidence" value="ECO:0000318"/>
    <property type="project" value="GO_Central"/>
</dbReference>
<dbReference type="Gene3D" id="1.10.510.10">
    <property type="entry name" value="Transferase(Phosphotransferase) domain 1"/>
    <property type="match status" value="1"/>
</dbReference>
<dbReference type="CDD" id="cd13982">
    <property type="entry name" value="STKc_IRE1"/>
    <property type="match status" value="1"/>
</dbReference>
<dbReference type="GO" id="GO:0005783">
    <property type="term" value="C:endoplasmic reticulum"/>
    <property type="evidence" value="ECO:0000318"/>
    <property type="project" value="GO_Central"/>
</dbReference>
<evidence type="ECO:0000256" key="8">
    <source>
        <dbReference type="ARBA" id="ARBA00022703"/>
    </source>
</evidence>
<evidence type="ECO:0000256" key="15">
    <source>
        <dbReference type="ARBA" id="ARBA00022840"/>
    </source>
</evidence>
<dbReference type="FunCoup" id="D6WVT7">
    <property type="interactions" value="366"/>
</dbReference>
<feature type="domain" description="Protein kinase" evidence="26">
    <location>
        <begin position="511"/>
        <end position="769"/>
    </location>
</feature>
<keyword evidence="11" id="KW-0547">Nucleotide-binding</keyword>
<keyword evidence="10 25" id="KW-0732">Signal</keyword>
<keyword evidence="19" id="KW-0472">Membrane</keyword>
<evidence type="ECO:0000256" key="13">
    <source>
        <dbReference type="ARBA" id="ARBA00022801"/>
    </source>
</evidence>
<keyword evidence="12 28" id="KW-0418">Kinase</keyword>
<dbReference type="GO" id="GO:0005524">
    <property type="term" value="F:ATP binding"/>
    <property type="evidence" value="ECO:0007669"/>
    <property type="project" value="UniProtKB-KW"/>
</dbReference>
<keyword evidence="17" id="KW-1133">Transmembrane helix</keyword>
<dbReference type="FunFam" id="1.10.510.10:FF:000215">
    <property type="entry name" value="serine/threonine-protein kinase/endoribonuclease IRE1 isoform X1"/>
    <property type="match status" value="1"/>
</dbReference>
<evidence type="ECO:0000256" key="3">
    <source>
        <dbReference type="ARBA" id="ARBA00012513"/>
    </source>
</evidence>
<keyword evidence="20" id="KW-0804">Transcription</keyword>
<dbReference type="GO" id="GO:0010468">
    <property type="term" value="P:regulation of gene expression"/>
    <property type="evidence" value="ECO:0007669"/>
    <property type="project" value="UniProtKB-ARBA"/>
</dbReference>
<keyword evidence="29" id="KW-1185">Reference proteome</keyword>
<feature type="chain" id="PRO_5003090261" description="non-specific serine/threonine protein kinase" evidence="25">
    <location>
        <begin position="19"/>
        <end position="999"/>
    </location>
</feature>
<gene>
    <name evidence="28" type="primary">AUGUSTUS-3.0.2_06276</name>
    <name evidence="28" type="ORF">TcasGA2_TC006276</name>
</gene>
<keyword evidence="18" id="KW-0805">Transcription regulation</keyword>
<dbReference type="CDD" id="cd10422">
    <property type="entry name" value="RNase_Ire1"/>
    <property type="match status" value="1"/>
</dbReference>
<evidence type="ECO:0000256" key="14">
    <source>
        <dbReference type="ARBA" id="ARBA00022824"/>
    </source>
</evidence>
<evidence type="ECO:0000256" key="17">
    <source>
        <dbReference type="ARBA" id="ARBA00022989"/>
    </source>
</evidence>
<dbReference type="SMART" id="SM00564">
    <property type="entry name" value="PQQ"/>
    <property type="match status" value="5"/>
</dbReference>
<evidence type="ECO:0000256" key="2">
    <source>
        <dbReference type="ARBA" id="ARBA00004115"/>
    </source>
</evidence>
<dbReference type="InterPro" id="IPR011047">
    <property type="entry name" value="Quinoprotein_ADH-like_sf"/>
</dbReference>
<dbReference type="EC" id="2.7.11.1" evidence="3"/>
<dbReference type="GO" id="GO:0016787">
    <property type="term" value="F:hydrolase activity"/>
    <property type="evidence" value="ECO:0007669"/>
    <property type="project" value="UniProtKB-KW"/>
</dbReference>
<reference evidence="28 29" key="2">
    <citation type="journal article" date="2010" name="Nucleic Acids Res.">
        <title>BeetleBase in 2010: revisions to provide comprehensive genomic information for Tribolium castaneum.</title>
        <authorList>
            <person name="Kim H.S."/>
            <person name="Murphy T."/>
            <person name="Xia J."/>
            <person name="Caragea D."/>
            <person name="Park Y."/>
            <person name="Beeman R.W."/>
            <person name="Lorenzen M.D."/>
            <person name="Butcher S."/>
            <person name="Manak J.R."/>
            <person name="Brown S.J."/>
        </authorList>
    </citation>
    <scope>GENOME REANNOTATION</scope>
    <source>
        <strain evidence="28 29">Georgia GA2</strain>
    </source>
</reference>
<evidence type="ECO:0000256" key="21">
    <source>
        <dbReference type="ARBA" id="ARBA00023268"/>
    </source>
</evidence>
<dbReference type="CDD" id="cd09769">
    <property type="entry name" value="Luminal_IRE1"/>
    <property type="match status" value="1"/>
</dbReference>
<comment type="catalytic activity">
    <reaction evidence="22">
        <text>L-threonyl-[protein] + ATP = O-phospho-L-threonyl-[protein] + ADP + H(+)</text>
        <dbReference type="Rhea" id="RHEA:46608"/>
        <dbReference type="Rhea" id="RHEA-COMP:11060"/>
        <dbReference type="Rhea" id="RHEA-COMP:11605"/>
        <dbReference type="ChEBI" id="CHEBI:15378"/>
        <dbReference type="ChEBI" id="CHEBI:30013"/>
        <dbReference type="ChEBI" id="CHEBI:30616"/>
        <dbReference type="ChEBI" id="CHEBI:61977"/>
        <dbReference type="ChEBI" id="CHEBI:456216"/>
        <dbReference type="EC" id="2.7.11.1"/>
    </reaction>
</comment>
<dbReference type="InterPro" id="IPR010513">
    <property type="entry name" value="KEN_dom"/>
</dbReference>
<proteinExistence type="predicted"/>
<comment type="cofactor">
    <cofactor evidence="1">
        <name>Mg(2+)</name>
        <dbReference type="ChEBI" id="CHEBI:18420"/>
    </cofactor>
</comment>
<dbReference type="PhylomeDB" id="D6WVT7"/>
<dbReference type="Pfam" id="PF06479">
    <property type="entry name" value="Ribonuc_2-5A"/>
    <property type="match status" value="1"/>
</dbReference>
<dbReference type="GO" id="GO:0046872">
    <property type="term" value="F:metal ion binding"/>
    <property type="evidence" value="ECO:0007669"/>
    <property type="project" value="UniProtKB-KW"/>
</dbReference>
<evidence type="ECO:0000256" key="4">
    <source>
        <dbReference type="ARBA" id="ARBA00022527"/>
    </source>
</evidence>
<dbReference type="FunFam" id="3.30.200.20:FF:000077">
    <property type="entry name" value="Putative Serine/threonine-protein kinase/endoribonuclease IRE1"/>
    <property type="match status" value="1"/>
</dbReference>
<accession>D6WVT7</accession>
<dbReference type="Gene3D" id="3.30.200.20">
    <property type="entry name" value="Phosphorylase Kinase, domain 1"/>
    <property type="match status" value="1"/>
</dbReference>
<dbReference type="PROSITE" id="PS00108">
    <property type="entry name" value="PROTEIN_KINASE_ST"/>
    <property type="match status" value="1"/>
</dbReference>
<evidence type="ECO:0000256" key="18">
    <source>
        <dbReference type="ARBA" id="ARBA00023015"/>
    </source>
</evidence>
<dbReference type="Pfam" id="PF00069">
    <property type="entry name" value="Pkinase"/>
    <property type="match status" value="1"/>
</dbReference>
<evidence type="ECO:0000256" key="9">
    <source>
        <dbReference type="ARBA" id="ARBA00022723"/>
    </source>
</evidence>
<evidence type="ECO:0000256" key="24">
    <source>
        <dbReference type="SAM" id="MobiDB-lite"/>
    </source>
</evidence>
<keyword evidence="13" id="KW-0378">Hydrolase</keyword>
<name>D6WVT7_TRICA</name>
<comment type="catalytic activity">
    <reaction evidence="23">
        <text>L-seryl-[protein] + ATP = O-phospho-L-seryl-[protein] + ADP + H(+)</text>
        <dbReference type="Rhea" id="RHEA:17989"/>
        <dbReference type="Rhea" id="RHEA-COMP:9863"/>
        <dbReference type="Rhea" id="RHEA-COMP:11604"/>
        <dbReference type="ChEBI" id="CHEBI:15378"/>
        <dbReference type="ChEBI" id="CHEBI:29999"/>
        <dbReference type="ChEBI" id="CHEBI:30616"/>
        <dbReference type="ChEBI" id="CHEBI:83421"/>
        <dbReference type="ChEBI" id="CHEBI:456216"/>
        <dbReference type="EC" id="2.7.11.1"/>
    </reaction>
</comment>
<feature type="signal peptide" evidence="25">
    <location>
        <begin position="1"/>
        <end position="18"/>
    </location>
</feature>
<sequence>MRKRHIWLFFLLLGFTLGEELEVKREKIATTELAHETDERLLVFATLSGDLVGVEPQTGRIRWKIKDRPIVQVPVDTTNAIIPIFLPDPRDGSLYLMGNNREPLKKLPFTIPQLVASSPCRSSDGIFYTGKKKDTWFKLDPITGRKEQVLGWDTSPTCPIESKKFVFIGRTKYDIMMVDSTNKLRKWNVTFYDYTAQTMSKEEMNNYELVHFASSSTGRLVTMDRRRGNLLWDSDLGSPVVAAYVLDSDGLLVAPFTSLANHTLNYLTTELLTHEGPQPQRMKLYPTLYVGDHRYGLYAIPSLVDQNVVTITASDGGPLLLGGPHAPDLPKPYPEYPIPGYNYRLPSNMYEGDPITFQSIPNFVIYVGHYNVPKYTDTKFLLGGGTPKVNLLTDESESNETPPPKTVPKSIEESDQQQPQTNKNRIKSYYKSVKLWVNQQENKGLKLVLIILVGCVIAMFWYLQVQVREFQNMSQNGSRSSQQNSFGKNSSITAYSEELPDGLVRVGKITFHPDQLLGKGCEGTFVYRGEFDSRQVAVKRLLPECFTFADREVALLRESDAHPNVIRYYCMEQDRLFRYIALELCQATLSEYVQGKCDRTMIKPLDILRQATSGLGHLHSLDIVHRDIKPHNVLLSVPNSQGEVKAMISDFGLCKKLQVGRVSFSRRSGVTGTDGWIAPEMLNGNERTTCAVDLFSLGCLFYYVLSNGLHPFGDNLRRQANILSGDYNLDDLQGEEWQINLQKPLLAAMISSKPNERPSCSAILKHPMFWDNAKILAFFQDVSDRVEKAETDDSVLQNLEEMNFTIVRTDWRTHIHEEVATDLRKYRSYRGESVRDLLRALRNKKHHFRELTKEAQSLLGEIPDSFTSYWTKRFPLLLVHSWLAMQCVSDETAFQPYYHDTYKYSYQNFLQQIQNYIVEKPDFYEFPKMKNRLFDTNPRKVRENVGLYRNLAPQEVVDVNEVNVTITDRRFKKSEVRIRSKKRASKRDEPLVWAIRQDK</sequence>
<evidence type="ECO:0000256" key="25">
    <source>
        <dbReference type="SAM" id="SignalP"/>
    </source>
</evidence>
<dbReference type="InterPro" id="IPR008271">
    <property type="entry name" value="Ser/Thr_kinase_AS"/>
</dbReference>
<dbReference type="HOGENOM" id="CLU_004875_1_0_1"/>
<evidence type="ECO:0000256" key="12">
    <source>
        <dbReference type="ARBA" id="ARBA00022777"/>
    </source>
</evidence>
<dbReference type="KEGG" id="tca:658142"/>
<protein>
    <recommendedName>
        <fullName evidence="3">non-specific serine/threonine protein kinase</fullName>
        <ecNumber evidence="3">2.7.11.1</ecNumber>
    </recommendedName>
</protein>
<evidence type="ECO:0000259" key="27">
    <source>
        <dbReference type="PROSITE" id="PS51392"/>
    </source>
</evidence>
<evidence type="ECO:0000256" key="16">
    <source>
        <dbReference type="ARBA" id="ARBA00022842"/>
    </source>
</evidence>
<dbReference type="STRING" id="7070.D6WVT7"/>
<keyword evidence="16" id="KW-0460">Magnesium</keyword>
<dbReference type="OrthoDB" id="63989at2759"/>
<dbReference type="GO" id="GO:0080090">
    <property type="term" value="P:regulation of primary metabolic process"/>
    <property type="evidence" value="ECO:0007669"/>
    <property type="project" value="UniProtKB-ARBA"/>
</dbReference>
<evidence type="ECO:0000256" key="7">
    <source>
        <dbReference type="ARBA" id="ARBA00022692"/>
    </source>
</evidence>
<evidence type="ECO:0000256" key="11">
    <source>
        <dbReference type="ARBA" id="ARBA00022741"/>
    </source>
</evidence>
<keyword evidence="7" id="KW-0812">Transmembrane</keyword>
<dbReference type="Proteomes" id="UP000007266">
    <property type="component" value="Linkage group 8"/>
</dbReference>
<evidence type="ECO:0000256" key="6">
    <source>
        <dbReference type="ARBA" id="ARBA00022679"/>
    </source>
</evidence>
<keyword evidence="9" id="KW-0479">Metal-binding</keyword>
<keyword evidence="21" id="KW-0511">Multifunctional enzyme</keyword>
<keyword evidence="6" id="KW-0808">Transferase</keyword>
<evidence type="ECO:0000256" key="1">
    <source>
        <dbReference type="ARBA" id="ARBA00001946"/>
    </source>
</evidence>
<evidence type="ECO:0000313" key="28">
    <source>
        <dbReference type="EMBL" id="EFA08613.1"/>
    </source>
</evidence>
<dbReference type="AlphaFoldDB" id="D6WVT7"/>
<dbReference type="GO" id="GO:0051082">
    <property type="term" value="F:unfolded protein binding"/>
    <property type="evidence" value="ECO:0000318"/>
    <property type="project" value="GO_Central"/>
</dbReference>
<evidence type="ECO:0000256" key="22">
    <source>
        <dbReference type="ARBA" id="ARBA00047899"/>
    </source>
</evidence>
<dbReference type="PROSITE" id="PS50011">
    <property type="entry name" value="PROTEIN_KINASE_DOM"/>
    <property type="match status" value="1"/>
</dbReference>
<dbReference type="GO" id="GO:0070059">
    <property type="term" value="P:intrinsic apoptotic signaling pathway in response to endoplasmic reticulum stress"/>
    <property type="evidence" value="ECO:0000318"/>
    <property type="project" value="GO_Central"/>
</dbReference>
<feature type="region of interest" description="Disordered" evidence="24">
    <location>
        <begin position="391"/>
        <end position="424"/>
    </location>
</feature>
<evidence type="ECO:0000256" key="10">
    <source>
        <dbReference type="ARBA" id="ARBA00022729"/>
    </source>
</evidence>
<dbReference type="SUPFAM" id="SSF50998">
    <property type="entry name" value="Quinoprotein alcohol dehydrogenase-like"/>
    <property type="match status" value="1"/>
</dbReference>
<dbReference type="InterPro" id="IPR038357">
    <property type="entry name" value="KEN_sf"/>
</dbReference>